<dbReference type="Gramene" id="TuG1812G0200004763.01.T05">
    <property type="protein sequence ID" value="TuG1812G0200004763.01.T05"/>
    <property type="gene ID" value="TuG1812G0200004763.01"/>
</dbReference>
<dbReference type="EnsemblPlants" id="TuG1812G0200004763.01.T05">
    <property type="protein sequence ID" value="TuG1812G0200004763.01.T05"/>
    <property type="gene ID" value="TuG1812G0200004763.01"/>
</dbReference>
<reference evidence="1" key="3">
    <citation type="submission" date="2022-06" db="UniProtKB">
        <authorList>
            <consortium name="EnsemblPlants"/>
        </authorList>
    </citation>
    <scope>IDENTIFICATION</scope>
</reference>
<protein>
    <submittedName>
        <fullName evidence="1">Uncharacterized protein</fullName>
    </submittedName>
</protein>
<keyword evidence="2" id="KW-1185">Reference proteome</keyword>
<reference evidence="1" key="2">
    <citation type="submission" date="2018-03" db="EMBL/GenBank/DDBJ databases">
        <title>The Triticum urartu genome reveals the dynamic nature of wheat genome evolution.</title>
        <authorList>
            <person name="Ling H."/>
            <person name="Ma B."/>
            <person name="Shi X."/>
            <person name="Liu H."/>
            <person name="Dong L."/>
            <person name="Sun H."/>
            <person name="Cao Y."/>
            <person name="Gao Q."/>
            <person name="Zheng S."/>
            <person name="Li Y."/>
            <person name="Yu Y."/>
            <person name="Du H."/>
            <person name="Qi M."/>
            <person name="Li Y."/>
            <person name="Yu H."/>
            <person name="Cui Y."/>
            <person name="Wang N."/>
            <person name="Chen C."/>
            <person name="Wu H."/>
            <person name="Zhao Y."/>
            <person name="Zhang J."/>
            <person name="Li Y."/>
            <person name="Zhou W."/>
            <person name="Zhang B."/>
            <person name="Hu W."/>
            <person name="Eijk M."/>
            <person name="Tang J."/>
            <person name="Witsenboer H."/>
            <person name="Zhao S."/>
            <person name="Li Z."/>
            <person name="Zhang A."/>
            <person name="Wang D."/>
            <person name="Liang C."/>
        </authorList>
    </citation>
    <scope>NUCLEOTIDE SEQUENCE [LARGE SCALE GENOMIC DNA]</scope>
    <source>
        <strain evidence="1">cv. G1812</strain>
    </source>
</reference>
<evidence type="ECO:0000313" key="2">
    <source>
        <dbReference type="Proteomes" id="UP000015106"/>
    </source>
</evidence>
<name>A0A8R7TLT2_TRIUA</name>
<evidence type="ECO:0000313" key="1">
    <source>
        <dbReference type="EnsemblPlants" id="TuG1812G0200004763.01.T05"/>
    </source>
</evidence>
<accession>A0A8R7TLT2</accession>
<dbReference type="Proteomes" id="UP000015106">
    <property type="component" value="Chromosome 2"/>
</dbReference>
<proteinExistence type="predicted"/>
<organism evidence="1 2">
    <name type="scientific">Triticum urartu</name>
    <name type="common">Red wild einkorn</name>
    <name type="synonym">Crithodium urartu</name>
    <dbReference type="NCBI Taxonomy" id="4572"/>
    <lineage>
        <taxon>Eukaryota</taxon>
        <taxon>Viridiplantae</taxon>
        <taxon>Streptophyta</taxon>
        <taxon>Embryophyta</taxon>
        <taxon>Tracheophyta</taxon>
        <taxon>Spermatophyta</taxon>
        <taxon>Magnoliopsida</taxon>
        <taxon>Liliopsida</taxon>
        <taxon>Poales</taxon>
        <taxon>Poaceae</taxon>
        <taxon>BOP clade</taxon>
        <taxon>Pooideae</taxon>
        <taxon>Triticodae</taxon>
        <taxon>Triticeae</taxon>
        <taxon>Triticinae</taxon>
        <taxon>Triticum</taxon>
    </lineage>
</organism>
<reference evidence="2" key="1">
    <citation type="journal article" date="2013" name="Nature">
        <title>Draft genome of the wheat A-genome progenitor Triticum urartu.</title>
        <authorList>
            <person name="Ling H.Q."/>
            <person name="Zhao S."/>
            <person name="Liu D."/>
            <person name="Wang J."/>
            <person name="Sun H."/>
            <person name="Zhang C."/>
            <person name="Fan H."/>
            <person name="Li D."/>
            <person name="Dong L."/>
            <person name="Tao Y."/>
            <person name="Gao C."/>
            <person name="Wu H."/>
            <person name="Li Y."/>
            <person name="Cui Y."/>
            <person name="Guo X."/>
            <person name="Zheng S."/>
            <person name="Wang B."/>
            <person name="Yu K."/>
            <person name="Liang Q."/>
            <person name="Yang W."/>
            <person name="Lou X."/>
            <person name="Chen J."/>
            <person name="Feng M."/>
            <person name="Jian J."/>
            <person name="Zhang X."/>
            <person name="Luo G."/>
            <person name="Jiang Y."/>
            <person name="Liu J."/>
            <person name="Wang Z."/>
            <person name="Sha Y."/>
            <person name="Zhang B."/>
            <person name="Wu H."/>
            <person name="Tang D."/>
            <person name="Shen Q."/>
            <person name="Xue P."/>
            <person name="Zou S."/>
            <person name="Wang X."/>
            <person name="Liu X."/>
            <person name="Wang F."/>
            <person name="Yang Y."/>
            <person name="An X."/>
            <person name="Dong Z."/>
            <person name="Zhang K."/>
            <person name="Zhang X."/>
            <person name="Luo M.C."/>
            <person name="Dvorak J."/>
            <person name="Tong Y."/>
            <person name="Wang J."/>
            <person name="Yang H."/>
            <person name="Li Z."/>
            <person name="Wang D."/>
            <person name="Zhang A."/>
            <person name="Wang J."/>
        </authorList>
    </citation>
    <scope>NUCLEOTIDE SEQUENCE</scope>
    <source>
        <strain evidence="2">cv. G1812</strain>
    </source>
</reference>
<dbReference type="AlphaFoldDB" id="A0A8R7TLT2"/>
<sequence>MTIINRISSLMMMIIGTKRRKQILHQRPEVNHAIHQSNMSYNRLTICLMCDEADGVRKSSI</sequence>